<organism evidence="2 3">
    <name type="scientific">Zea mays</name>
    <name type="common">Maize</name>
    <dbReference type="NCBI Taxonomy" id="4577"/>
    <lineage>
        <taxon>Eukaryota</taxon>
        <taxon>Viridiplantae</taxon>
        <taxon>Streptophyta</taxon>
        <taxon>Embryophyta</taxon>
        <taxon>Tracheophyta</taxon>
        <taxon>Spermatophyta</taxon>
        <taxon>Magnoliopsida</taxon>
        <taxon>Liliopsida</taxon>
        <taxon>Poales</taxon>
        <taxon>Poaceae</taxon>
        <taxon>PACMAD clade</taxon>
        <taxon>Panicoideae</taxon>
        <taxon>Andropogonodae</taxon>
        <taxon>Andropogoneae</taxon>
        <taxon>Tripsacinae</taxon>
        <taxon>Zea</taxon>
    </lineage>
</organism>
<keyword evidence="3" id="KW-1185">Reference proteome</keyword>
<reference evidence="3" key="1">
    <citation type="journal article" date="2009" name="Science">
        <title>The B73 maize genome: complexity, diversity, and dynamics.</title>
        <authorList>
            <person name="Schnable P.S."/>
            <person name="Ware D."/>
            <person name="Fulton R.S."/>
            <person name="Stein J.C."/>
            <person name="Wei F."/>
            <person name="Pasternak S."/>
            <person name="Liang C."/>
            <person name="Zhang J."/>
            <person name="Fulton L."/>
            <person name="Graves T.A."/>
            <person name="Minx P."/>
            <person name="Reily A.D."/>
            <person name="Courtney L."/>
            <person name="Kruchowski S.S."/>
            <person name="Tomlinson C."/>
            <person name="Strong C."/>
            <person name="Delehaunty K."/>
            <person name="Fronick C."/>
            <person name="Courtney B."/>
            <person name="Rock S.M."/>
            <person name="Belter E."/>
            <person name="Du F."/>
            <person name="Kim K."/>
            <person name="Abbott R.M."/>
            <person name="Cotton M."/>
            <person name="Levy A."/>
            <person name="Marchetto P."/>
            <person name="Ochoa K."/>
            <person name="Jackson S.M."/>
            <person name="Gillam B."/>
            <person name="Chen W."/>
            <person name="Yan L."/>
            <person name="Higginbotham J."/>
            <person name="Cardenas M."/>
            <person name="Waligorski J."/>
            <person name="Applebaum E."/>
            <person name="Phelps L."/>
            <person name="Falcone J."/>
            <person name="Kanchi K."/>
            <person name="Thane T."/>
            <person name="Scimone A."/>
            <person name="Thane N."/>
            <person name="Henke J."/>
            <person name="Wang T."/>
            <person name="Ruppert J."/>
            <person name="Shah N."/>
            <person name="Rotter K."/>
            <person name="Hodges J."/>
            <person name="Ingenthron E."/>
            <person name="Cordes M."/>
            <person name="Kohlberg S."/>
            <person name="Sgro J."/>
            <person name="Delgado B."/>
            <person name="Mead K."/>
            <person name="Chinwalla A."/>
            <person name="Leonard S."/>
            <person name="Crouse K."/>
            <person name="Collura K."/>
            <person name="Kudrna D."/>
            <person name="Currie J."/>
            <person name="He R."/>
            <person name="Angelova A."/>
            <person name="Rajasekar S."/>
            <person name="Mueller T."/>
            <person name="Lomeli R."/>
            <person name="Scara G."/>
            <person name="Ko A."/>
            <person name="Delaney K."/>
            <person name="Wissotski M."/>
            <person name="Lopez G."/>
            <person name="Campos D."/>
            <person name="Braidotti M."/>
            <person name="Ashley E."/>
            <person name="Golser W."/>
            <person name="Kim H."/>
            <person name="Lee S."/>
            <person name="Lin J."/>
            <person name="Dujmic Z."/>
            <person name="Kim W."/>
            <person name="Talag J."/>
            <person name="Zuccolo A."/>
            <person name="Fan C."/>
            <person name="Sebastian A."/>
            <person name="Kramer M."/>
            <person name="Spiegel L."/>
            <person name="Nascimento L."/>
            <person name="Zutavern T."/>
            <person name="Miller B."/>
            <person name="Ambroise C."/>
            <person name="Muller S."/>
            <person name="Spooner W."/>
            <person name="Narechania A."/>
            <person name="Ren L."/>
            <person name="Wei S."/>
            <person name="Kumari S."/>
            <person name="Faga B."/>
            <person name="Levy M.J."/>
            <person name="McMahan L."/>
            <person name="Van Buren P."/>
            <person name="Vaughn M.W."/>
            <person name="Ying K."/>
            <person name="Yeh C.-T."/>
            <person name="Emrich S.J."/>
            <person name="Jia Y."/>
            <person name="Kalyanaraman A."/>
            <person name="Hsia A.-P."/>
            <person name="Barbazuk W.B."/>
            <person name="Baucom R.S."/>
            <person name="Brutnell T.P."/>
            <person name="Carpita N.C."/>
            <person name="Chaparro C."/>
            <person name="Chia J.-M."/>
            <person name="Deragon J.-M."/>
            <person name="Estill J.C."/>
            <person name="Fu Y."/>
            <person name="Jeddeloh J.A."/>
            <person name="Han Y."/>
            <person name="Lee H."/>
            <person name="Li P."/>
            <person name="Lisch D.R."/>
            <person name="Liu S."/>
            <person name="Liu Z."/>
            <person name="Nagel D.H."/>
            <person name="McCann M.C."/>
            <person name="SanMiguel P."/>
            <person name="Myers A.M."/>
            <person name="Nettleton D."/>
            <person name="Nguyen J."/>
            <person name="Penning B.W."/>
            <person name="Ponnala L."/>
            <person name="Schneider K.L."/>
            <person name="Schwartz D.C."/>
            <person name="Sharma A."/>
            <person name="Soderlund C."/>
            <person name="Springer N.M."/>
            <person name="Sun Q."/>
            <person name="Wang H."/>
            <person name="Waterman M."/>
            <person name="Westerman R."/>
            <person name="Wolfgruber T.K."/>
            <person name="Yang L."/>
            <person name="Yu Y."/>
            <person name="Zhang L."/>
            <person name="Zhou S."/>
            <person name="Zhu Q."/>
            <person name="Bennetzen J.L."/>
            <person name="Dawe R.K."/>
            <person name="Jiang J."/>
            <person name="Jiang N."/>
            <person name="Presting G.G."/>
            <person name="Wessler S.R."/>
            <person name="Aluru S."/>
            <person name="Martienssen R.A."/>
            <person name="Clifton S.W."/>
            <person name="McCombie W.R."/>
            <person name="Wing R.A."/>
            <person name="Wilson R.K."/>
        </authorList>
    </citation>
    <scope>NUCLEOTIDE SEQUENCE [LARGE SCALE GENOMIC DNA]</scope>
    <source>
        <strain evidence="3">cv. B73</strain>
    </source>
</reference>
<dbReference type="EnsemblPlants" id="Zm00001eb262660_T002">
    <property type="protein sequence ID" value="Zm00001eb262660_P002"/>
    <property type="gene ID" value="Zm00001eb262660"/>
</dbReference>
<dbReference type="Gramene" id="Zm00001eb262660_T001">
    <property type="protein sequence ID" value="Zm00001eb262660_P001"/>
    <property type="gene ID" value="Zm00001eb262660"/>
</dbReference>
<reference evidence="2" key="3">
    <citation type="submission" date="2021-05" db="UniProtKB">
        <authorList>
            <consortium name="EnsemblPlants"/>
        </authorList>
    </citation>
    <scope>IDENTIFICATION</scope>
    <source>
        <strain evidence="2">cv. B73</strain>
    </source>
</reference>
<protein>
    <submittedName>
        <fullName evidence="2">Uncharacterized protein</fullName>
    </submittedName>
</protein>
<evidence type="ECO:0000313" key="3">
    <source>
        <dbReference type="Proteomes" id="UP000007305"/>
    </source>
</evidence>
<dbReference type="EnsemblPlants" id="Zm00001eb262660_T001">
    <property type="protein sequence ID" value="Zm00001eb262660_P001"/>
    <property type="gene ID" value="Zm00001eb262660"/>
</dbReference>
<dbReference type="Gramene" id="Zm00001eb262660_T002">
    <property type="protein sequence ID" value="Zm00001eb262660_P002"/>
    <property type="gene ID" value="Zm00001eb262660"/>
</dbReference>
<dbReference type="Proteomes" id="UP000007305">
    <property type="component" value="Chromosome 6"/>
</dbReference>
<evidence type="ECO:0000256" key="1">
    <source>
        <dbReference type="SAM" id="MobiDB-lite"/>
    </source>
</evidence>
<name>A0A804PQF7_MAIZE</name>
<reference evidence="2" key="2">
    <citation type="submission" date="2019-07" db="EMBL/GenBank/DDBJ databases">
        <authorList>
            <person name="Seetharam A."/>
            <person name="Woodhouse M."/>
            <person name="Cannon E."/>
        </authorList>
    </citation>
    <scope>NUCLEOTIDE SEQUENCE [LARGE SCALE GENOMIC DNA]</scope>
    <source>
        <strain evidence="2">cv. B73</strain>
    </source>
</reference>
<feature type="region of interest" description="Disordered" evidence="1">
    <location>
        <begin position="58"/>
        <end position="87"/>
    </location>
</feature>
<evidence type="ECO:0000313" key="2">
    <source>
        <dbReference type="EnsemblPlants" id="Zm00001eb262660_P002"/>
    </source>
</evidence>
<proteinExistence type="predicted"/>
<sequence length="172" mass="19427">MHSIRRNRSLHAFLPVRVPHDGGFQNPKATALHKEKAWVAVQRKVEVVDHAELTKAYSHRDKGKIAPPPSSRDAQRWESLRPPRLAHDQPSWPPFSWALSSVPSRALSPALHACKPCAAPSKGFTEGFLTTLLAILDHLICKHPHVSFSSFYKQEPTPHLPQFMENTLEKQE</sequence>
<dbReference type="AlphaFoldDB" id="A0A804PQF7"/>
<feature type="compositionally biased region" description="Basic and acidic residues" evidence="1">
    <location>
        <begin position="73"/>
        <end position="87"/>
    </location>
</feature>
<accession>A0A804PQF7</accession>